<accession>A0A839E4V3</accession>
<proteinExistence type="predicted"/>
<comment type="caution">
    <text evidence="1">The sequence shown here is derived from an EMBL/GenBank/DDBJ whole genome shotgun (WGS) entry which is preliminary data.</text>
</comment>
<dbReference type="RefSeq" id="WP_220480896.1">
    <property type="nucleotide sequence ID" value="NZ_JACGWZ010000012.1"/>
</dbReference>
<protein>
    <submittedName>
        <fullName evidence="1">Uncharacterized protein</fullName>
    </submittedName>
</protein>
<evidence type="ECO:0000313" key="1">
    <source>
        <dbReference type="EMBL" id="MBA8827879.1"/>
    </source>
</evidence>
<evidence type="ECO:0000313" key="2">
    <source>
        <dbReference type="Proteomes" id="UP000569329"/>
    </source>
</evidence>
<feature type="non-terminal residue" evidence="1">
    <location>
        <position position="1"/>
    </location>
</feature>
<sequence>WELSTVDSGFVGFRVRVNADRVEFAITGRSDPNNVIAPVYTESASGEGTLPASRGPYLYFGRQAPPGDEPVRAVWHGWVYSPGQGDDPPAV</sequence>
<reference evidence="1 2" key="1">
    <citation type="submission" date="2020-07" db="EMBL/GenBank/DDBJ databases">
        <title>Sequencing the genomes of 1000 actinobacteria strains.</title>
        <authorList>
            <person name="Klenk H.-P."/>
        </authorList>
    </citation>
    <scope>NUCLEOTIDE SEQUENCE [LARGE SCALE GENOMIC DNA]</scope>
    <source>
        <strain evidence="1 2">DSM 45975</strain>
    </source>
</reference>
<gene>
    <name evidence="1" type="ORF">FHX42_005286</name>
</gene>
<organism evidence="1 2">
    <name type="scientific">Halosaccharopolyspora lacisalsi</name>
    <dbReference type="NCBI Taxonomy" id="1000566"/>
    <lineage>
        <taxon>Bacteria</taxon>
        <taxon>Bacillati</taxon>
        <taxon>Actinomycetota</taxon>
        <taxon>Actinomycetes</taxon>
        <taxon>Pseudonocardiales</taxon>
        <taxon>Pseudonocardiaceae</taxon>
        <taxon>Halosaccharopolyspora</taxon>
    </lineage>
</organism>
<keyword evidence="2" id="KW-1185">Reference proteome</keyword>
<dbReference type="Proteomes" id="UP000569329">
    <property type="component" value="Unassembled WGS sequence"/>
</dbReference>
<dbReference type="AlphaFoldDB" id="A0A839E4V3"/>
<dbReference type="EMBL" id="JACGWZ010000012">
    <property type="protein sequence ID" value="MBA8827879.1"/>
    <property type="molecule type" value="Genomic_DNA"/>
</dbReference>
<name>A0A839E4V3_9PSEU</name>